<evidence type="ECO:0000313" key="2">
    <source>
        <dbReference type="EMBL" id="KOG00517.1"/>
    </source>
</evidence>
<feature type="compositionally biased region" description="Basic and acidic residues" evidence="1">
    <location>
        <begin position="1"/>
        <end position="15"/>
    </location>
</feature>
<dbReference type="OrthoDB" id="6196385at2759"/>
<feature type="compositionally biased region" description="Basic and acidic residues" evidence="1">
    <location>
        <begin position="127"/>
        <end position="136"/>
    </location>
</feature>
<protein>
    <submittedName>
        <fullName evidence="2">Uncharacterized protein</fullName>
    </submittedName>
</protein>
<accession>A0A0L8IG95</accession>
<feature type="compositionally biased region" description="Basic and acidic residues" evidence="1">
    <location>
        <begin position="53"/>
        <end position="77"/>
    </location>
</feature>
<feature type="region of interest" description="Disordered" evidence="1">
    <location>
        <begin position="1"/>
        <end position="77"/>
    </location>
</feature>
<sequence length="160" mass="18829">MKARYPPREPTEKQESTNQVLQVEMEENTTEEGFTVVERNRRRSGRASPQPENQKKKKEEVEKKAVTGRKADEEVMEKEREKAIKKVDLQKEETVLMTPVVPAKAKDSEVQMCEGEMERLFRVEEGKTPVVEEEKKKPRRGKNKWNFVTYSKNKETEKKF</sequence>
<gene>
    <name evidence="2" type="ORF">OCBIM_22002139mg</name>
</gene>
<organism evidence="2">
    <name type="scientific">Octopus bimaculoides</name>
    <name type="common">California two-spotted octopus</name>
    <dbReference type="NCBI Taxonomy" id="37653"/>
    <lineage>
        <taxon>Eukaryota</taxon>
        <taxon>Metazoa</taxon>
        <taxon>Spiralia</taxon>
        <taxon>Lophotrochozoa</taxon>
        <taxon>Mollusca</taxon>
        <taxon>Cephalopoda</taxon>
        <taxon>Coleoidea</taxon>
        <taxon>Octopodiformes</taxon>
        <taxon>Octopoda</taxon>
        <taxon>Incirrata</taxon>
        <taxon>Octopodidae</taxon>
        <taxon>Octopus</taxon>
    </lineage>
</organism>
<name>A0A0L8IG95_OCTBM</name>
<evidence type="ECO:0000256" key="1">
    <source>
        <dbReference type="SAM" id="MobiDB-lite"/>
    </source>
</evidence>
<dbReference type="AlphaFoldDB" id="A0A0L8IG95"/>
<proteinExistence type="predicted"/>
<reference evidence="2" key="1">
    <citation type="submission" date="2015-07" db="EMBL/GenBank/DDBJ databases">
        <title>MeaNS - Measles Nucleotide Surveillance Program.</title>
        <authorList>
            <person name="Tran T."/>
            <person name="Druce J."/>
        </authorList>
    </citation>
    <scope>NUCLEOTIDE SEQUENCE</scope>
    <source>
        <strain evidence="2">UCB-OBI-ISO-001</strain>
        <tissue evidence="2">Gonad</tissue>
    </source>
</reference>
<dbReference type="EMBL" id="KQ415788">
    <property type="protein sequence ID" value="KOG00517.1"/>
    <property type="molecule type" value="Genomic_DNA"/>
</dbReference>
<feature type="region of interest" description="Disordered" evidence="1">
    <location>
        <begin position="127"/>
        <end position="147"/>
    </location>
</feature>